<proteinExistence type="predicted"/>
<reference evidence="2" key="1">
    <citation type="journal article" date="2019" name="bioRxiv">
        <title>The Genome of the Zebra Mussel, Dreissena polymorpha: A Resource for Invasive Species Research.</title>
        <authorList>
            <person name="McCartney M.A."/>
            <person name="Auch B."/>
            <person name="Kono T."/>
            <person name="Mallez S."/>
            <person name="Zhang Y."/>
            <person name="Obille A."/>
            <person name="Becker A."/>
            <person name="Abrahante J.E."/>
            <person name="Garbe J."/>
            <person name="Badalamenti J.P."/>
            <person name="Herman A."/>
            <person name="Mangelson H."/>
            <person name="Liachko I."/>
            <person name="Sullivan S."/>
            <person name="Sone E.D."/>
            <person name="Koren S."/>
            <person name="Silverstein K.A.T."/>
            <person name="Beckman K.B."/>
            <person name="Gohl D.M."/>
        </authorList>
    </citation>
    <scope>NUCLEOTIDE SEQUENCE</scope>
    <source>
        <strain evidence="2">Duluth1</strain>
        <tissue evidence="2">Whole animal</tissue>
    </source>
</reference>
<protein>
    <submittedName>
        <fullName evidence="2">Uncharacterized protein</fullName>
    </submittedName>
</protein>
<dbReference type="AlphaFoldDB" id="A0A9D4LQB2"/>
<sequence>MSILPSIHVSRKNARPPGGHAFQPTKTIFIQYIIMMNLLIKVYEDRTINVASRVFTRKNAPPPGGNVQDIIGTNLLTNVSKPRPPPLGGHVFQPTGTVFKLIKEIENNRYQATGYQSDINVFHEDLTINVASRVLTRKNAPPTGCHVFKATRNFFKLFHDDLKIIVAPRVLSRKNAPPPSGGHVFQPTGIIF</sequence>
<feature type="region of interest" description="Disordered" evidence="1">
    <location>
        <begin position="1"/>
        <end position="20"/>
    </location>
</feature>
<evidence type="ECO:0000313" key="2">
    <source>
        <dbReference type="EMBL" id="KAH3860846.1"/>
    </source>
</evidence>
<keyword evidence="3" id="KW-1185">Reference proteome</keyword>
<dbReference type="EMBL" id="JAIWYP010000002">
    <property type="protein sequence ID" value="KAH3860846.1"/>
    <property type="molecule type" value="Genomic_DNA"/>
</dbReference>
<dbReference type="Proteomes" id="UP000828390">
    <property type="component" value="Unassembled WGS sequence"/>
</dbReference>
<name>A0A9D4LQB2_DREPO</name>
<comment type="caution">
    <text evidence="2">The sequence shown here is derived from an EMBL/GenBank/DDBJ whole genome shotgun (WGS) entry which is preliminary data.</text>
</comment>
<evidence type="ECO:0000256" key="1">
    <source>
        <dbReference type="SAM" id="MobiDB-lite"/>
    </source>
</evidence>
<organism evidence="2 3">
    <name type="scientific">Dreissena polymorpha</name>
    <name type="common">Zebra mussel</name>
    <name type="synonym">Mytilus polymorpha</name>
    <dbReference type="NCBI Taxonomy" id="45954"/>
    <lineage>
        <taxon>Eukaryota</taxon>
        <taxon>Metazoa</taxon>
        <taxon>Spiralia</taxon>
        <taxon>Lophotrochozoa</taxon>
        <taxon>Mollusca</taxon>
        <taxon>Bivalvia</taxon>
        <taxon>Autobranchia</taxon>
        <taxon>Heteroconchia</taxon>
        <taxon>Euheterodonta</taxon>
        <taxon>Imparidentia</taxon>
        <taxon>Neoheterodontei</taxon>
        <taxon>Myida</taxon>
        <taxon>Dreissenoidea</taxon>
        <taxon>Dreissenidae</taxon>
        <taxon>Dreissena</taxon>
    </lineage>
</organism>
<gene>
    <name evidence="2" type="ORF">DPMN_023769</name>
</gene>
<accession>A0A9D4LQB2</accession>
<evidence type="ECO:0000313" key="3">
    <source>
        <dbReference type="Proteomes" id="UP000828390"/>
    </source>
</evidence>
<reference evidence="2" key="2">
    <citation type="submission" date="2020-11" db="EMBL/GenBank/DDBJ databases">
        <authorList>
            <person name="McCartney M.A."/>
            <person name="Auch B."/>
            <person name="Kono T."/>
            <person name="Mallez S."/>
            <person name="Becker A."/>
            <person name="Gohl D.M."/>
            <person name="Silverstein K.A.T."/>
            <person name="Koren S."/>
            <person name="Bechman K.B."/>
            <person name="Herman A."/>
            <person name="Abrahante J.E."/>
            <person name="Garbe J."/>
        </authorList>
    </citation>
    <scope>NUCLEOTIDE SEQUENCE</scope>
    <source>
        <strain evidence="2">Duluth1</strain>
        <tissue evidence="2">Whole animal</tissue>
    </source>
</reference>